<evidence type="ECO:0000313" key="2">
    <source>
        <dbReference type="Proteomes" id="UP000199045"/>
    </source>
</evidence>
<dbReference type="AlphaFoldDB" id="A0A1G7YV46"/>
<protein>
    <recommendedName>
        <fullName evidence="3">Alanyl-tRNA synthetase</fullName>
    </recommendedName>
</protein>
<gene>
    <name evidence="1" type="ORF">SAMN04488121_10819</name>
</gene>
<evidence type="ECO:0008006" key="3">
    <source>
        <dbReference type="Google" id="ProtNLM"/>
    </source>
</evidence>
<dbReference type="EMBL" id="FNBN01000008">
    <property type="protein sequence ID" value="SDH00393.1"/>
    <property type="molecule type" value="Genomic_DNA"/>
</dbReference>
<evidence type="ECO:0000313" key="1">
    <source>
        <dbReference type="EMBL" id="SDH00393.1"/>
    </source>
</evidence>
<dbReference type="Proteomes" id="UP000199045">
    <property type="component" value="Unassembled WGS sequence"/>
</dbReference>
<name>A0A1G7YV46_CHIFI</name>
<sequence length="44" mass="5384">MEQQTTPTPRKNFVKWIKRIGFWGFIFFLLKGLLWLALGYYVFK</sequence>
<proteinExistence type="predicted"/>
<organism evidence="1 2">
    <name type="scientific">Chitinophaga filiformis</name>
    <name type="common">Myxococcus filiformis</name>
    <name type="synonym">Flexibacter filiformis</name>
    <dbReference type="NCBI Taxonomy" id="104663"/>
    <lineage>
        <taxon>Bacteria</taxon>
        <taxon>Pseudomonadati</taxon>
        <taxon>Bacteroidota</taxon>
        <taxon>Chitinophagia</taxon>
        <taxon>Chitinophagales</taxon>
        <taxon>Chitinophagaceae</taxon>
        <taxon>Chitinophaga</taxon>
    </lineage>
</organism>
<accession>A0A1G7YV46</accession>
<reference evidence="1 2" key="1">
    <citation type="submission" date="2016-10" db="EMBL/GenBank/DDBJ databases">
        <authorList>
            <person name="de Groot N.N."/>
        </authorList>
    </citation>
    <scope>NUCLEOTIDE SEQUENCE [LARGE SCALE GENOMIC DNA]</scope>
    <source>
        <strain evidence="1 2">DSM 527</strain>
    </source>
</reference>